<feature type="transmembrane region" description="Helical" evidence="1">
    <location>
        <begin position="46"/>
        <end position="66"/>
    </location>
</feature>
<dbReference type="RefSeq" id="WP_167314651.1">
    <property type="nucleotide sequence ID" value="NZ_CP050266.1"/>
</dbReference>
<keyword evidence="1" id="KW-0472">Membrane</keyword>
<dbReference type="EMBL" id="CP050266">
    <property type="protein sequence ID" value="QIR06528.1"/>
    <property type="molecule type" value="Genomic_DNA"/>
</dbReference>
<protein>
    <submittedName>
        <fullName evidence="2">Cytochrome bd biosynthesis protein</fullName>
    </submittedName>
</protein>
<evidence type="ECO:0000313" key="2">
    <source>
        <dbReference type="EMBL" id="QIR06528.1"/>
    </source>
</evidence>
<dbReference type="Pfam" id="PF09600">
    <property type="entry name" value="Cyd_oper_YbgE"/>
    <property type="match status" value="1"/>
</dbReference>
<reference evidence="2 3" key="1">
    <citation type="submission" date="2020-03" db="EMBL/GenBank/DDBJ databases">
        <title>Genome mining reveals the biosynthetic pathways of PHA and ectoines of the halophilic strain Salinivibrio costicola M318 isolated from fermented shrimp paste.</title>
        <authorList>
            <person name="Doan T.V."/>
            <person name="Tran L.T."/>
            <person name="Trieu T.A."/>
            <person name="Nguyen Q.V."/>
            <person name="Quach T.N."/>
            <person name="Phi T.Q."/>
            <person name="Kumar S."/>
        </authorList>
    </citation>
    <scope>NUCLEOTIDE SEQUENCE [LARGE SCALE GENOMIC DNA]</scope>
    <source>
        <strain evidence="2 3">M318</strain>
    </source>
</reference>
<proteinExistence type="predicted"/>
<evidence type="ECO:0000256" key="1">
    <source>
        <dbReference type="SAM" id="Phobius"/>
    </source>
</evidence>
<dbReference type="Proteomes" id="UP000501408">
    <property type="component" value="Chromosome 1"/>
</dbReference>
<evidence type="ECO:0000313" key="3">
    <source>
        <dbReference type="Proteomes" id="UP000501408"/>
    </source>
</evidence>
<organism evidence="2 3">
    <name type="scientific">Salinivibrio costicola</name>
    <name type="common">Vibrio costicola</name>
    <dbReference type="NCBI Taxonomy" id="51367"/>
    <lineage>
        <taxon>Bacteria</taxon>
        <taxon>Pseudomonadati</taxon>
        <taxon>Pseudomonadota</taxon>
        <taxon>Gammaproteobacteria</taxon>
        <taxon>Vibrionales</taxon>
        <taxon>Vibrionaceae</taxon>
        <taxon>Salinivibrio</taxon>
    </lineage>
</organism>
<keyword evidence="3" id="KW-1185">Reference proteome</keyword>
<dbReference type="InterPro" id="IPR011846">
    <property type="entry name" value="Cyd_oper_YbgE"/>
</dbReference>
<feature type="transmembrane region" description="Helical" evidence="1">
    <location>
        <begin position="15"/>
        <end position="34"/>
    </location>
</feature>
<gene>
    <name evidence="2" type="ORF">HBA18_09225</name>
</gene>
<keyword evidence="1" id="KW-1133">Transmembrane helix</keyword>
<feature type="transmembrane region" description="Helical" evidence="1">
    <location>
        <begin position="78"/>
        <end position="96"/>
    </location>
</feature>
<sequence length="98" mass="10987">MSDHTHAPKGRDFPGPWRLLSLASALFWGGQVMWHPQALAAQMGGFNVLIGLGLLYATCIGVIHAVGFSAQGRWSQWLTWPPLGWLVSMMLLWVWLMR</sequence>
<accession>A0ABX6K4R2</accession>
<keyword evidence="1" id="KW-0812">Transmembrane</keyword>
<name>A0ABX6K4R2_SALCS</name>